<dbReference type="OrthoDB" id="906679at2"/>
<feature type="domain" description="Secretion system C-terminal sorting" evidence="3">
    <location>
        <begin position="1161"/>
        <end position="1213"/>
    </location>
</feature>
<gene>
    <name evidence="4" type="ORF">B0I22_3061</name>
</gene>
<dbReference type="AlphaFoldDB" id="A0A4R8I5I9"/>
<dbReference type="Pfam" id="PF18962">
    <property type="entry name" value="Por_Secre_tail"/>
    <property type="match status" value="1"/>
</dbReference>
<feature type="signal peptide" evidence="2">
    <location>
        <begin position="1"/>
        <end position="18"/>
    </location>
</feature>
<evidence type="ECO:0000313" key="4">
    <source>
        <dbReference type="EMBL" id="TDX83006.1"/>
    </source>
</evidence>
<dbReference type="Proteomes" id="UP000295313">
    <property type="component" value="Unassembled WGS sequence"/>
</dbReference>
<dbReference type="Gene3D" id="2.60.40.2700">
    <property type="match status" value="1"/>
</dbReference>
<organism evidence="4 5">
    <name type="scientific">Epilithonimonas xixisoli</name>
    <dbReference type="NCBI Taxonomy" id="1476462"/>
    <lineage>
        <taxon>Bacteria</taxon>
        <taxon>Pseudomonadati</taxon>
        <taxon>Bacteroidota</taxon>
        <taxon>Flavobacteriia</taxon>
        <taxon>Flavobacteriales</taxon>
        <taxon>Weeksellaceae</taxon>
        <taxon>Chryseobacterium group</taxon>
        <taxon>Epilithonimonas</taxon>
    </lineage>
</organism>
<evidence type="ECO:0000259" key="3">
    <source>
        <dbReference type="Pfam" id="PF18962"/>
    </source>
</evidence>
<dbReference type="RefSeq" id="WP_133945985.1">
    <property type="nucleotide sequence ID" value="NZ_SOEO01000003.1"/>
</dbReference>
<dbReference type="InterPro" id="IPR026444">
    <property type="entry name" value="Secre_tail"/>
</dbReference>
<dbReference type="NCBIfam" id="TIGR04183">
    <property type="entry name" value="Por_Secre_tail"/>
    <property type="match status" value="1"/>
</dbReference>
<feature type="chain" id="PRO_5020904633" evidence="2">
    <location>
        <begin position="19"/>
        <end position="1214"/>
    </location>
</feature>
<sequence>MKKLFLWLFLCGVTMLFGQGKLHFTTTNAGRVNLYKFDPVEASGWPGNNVANPSVKFDDAAGGGFYSDNINPQKKFILNNINGSGSQTGDITISQDTWGQYNGTNTFTSLMTTSTMTNVGIVKFASGGYAGGWGTQVNTTYDAANQVYTLTTSYTSGFGFDIFINGTKFLYRTTSQVTGYGASYSNASVTVTFNPYTGAMTMAPGPNVSANDITPTTICAGSSVDVPYTATGTFGSGNIFTAQLSNATGSFATPQTIGTLTSTTSGTISATIPTGTAYGTGYRIRVVSSNPNVAGGNNGSDLTIYPPISSAIIQSPKTGTVCENAAFTVYGRVGAAGITNNDATPFSNLSAKFGYGLSNNPSAWTWVDATHNTQGASIDGTKDEYNYTIPANTLSAGTYYYGFKFKIGDCTEVLGGQNGILNNDPGVLTVLQTTKITTQPTVTQTVNLYAHTTLSVTASGNASGSLSYQWYRNTSNSNAGGVAIPGETNSSYVVNTYTSGTFYYYAVASTGGGSCDSSASNVATVVVNSAATSGTANWANIQSPKMETDAYLGVGIDVYAQVFVPGSTPGAGQAPGIRAWIGYSTSNTNPNTWAEVQWQEATINSFQSYLTDNNDEYMIQEFGVNLPAGTYYIASRFQKDSGGYIYGGTEDTTDNVSGGIWGVGPYKSLKLNINKIVTWIPNAGATAGEWNNGSGPVITSPAIIATDLTSPPSFSAKKLTISNGVGLTIPSGQSVTVDDELINNNGISTIKTLVVESGANLIQNNSSVANTGNIRVKRDASVPAIQYNFWSSPVSGQDLYNFYQSGNVVAPKKVFTYNTLTDRYTVVNSGNFSKAIGYSIKGENSGNSNAVFFGAPNNGNATVGLAATGQRFNLIGNPYASNINADQFYAENESQIENTLYFWDNTGNNALSQMGSGYDAYGTNNFATYNASAEIGNPGTGTQNEASKIPNGKIVVAQGFIVQAKSGVASPSVTFKNTMRTAGAGVFFAKQNQQKNAFWLQLISPSQLTNTTAVVYKENAQNILDKFDSELSSLSSDALFTFAENDSKKLSIQGRNGNQISEDVMRLGAQFYKDDNYTFALKDKQGIFANGQNIYLHDKQTNTYTNLQNENYTFAAVKGLSENRFEIVYKENTVLGNGESKTSDFQIYRDGEDFVIKSRKNLGRIEVYNMTGQLLKNFVTSQQMLKINVSDLSVGMYIIKTENSGDLKTKKIIK</sequence>
<dbReference type="EMBL" id="SOEO01000003">
    <property type="protein sequence ID" value="TDX83006.1"/>
    <property type="molecule type" value="Genomic_DNA"/>
</dbReference>
<proteinExistence type="predicted"/>
<keyword evidence="5" id="KW-1185">Reference proteome</keyword>
<keyword evidence="1 2" id="KW-0732">Signal</keyword>
<protein>
    <submittedName>
        <fullName evidence="4">Putative secreted protein (Por secretion system target)</fullName>
    </submittedName>
</protein>
<name>A0A4R8I5I9_9FLAO</name>
<evidence type="ECO:0000256" key="2">
    <source>
        <dbReference type="SAM" id="SignalP"/>
    </source>
</evidence>
<evidence type="ECO:0000256" key="1">
    <source>
        <dbReference type="ARBA" id="ARBA00022729"/>
    </source>
</evidence>
<comment type="caution">
    <text evidence="4">The sequence shown here is derived from an EMBL/GenBank/DDBJ whole genome shotgun (WGS) entry which is preliminary data.</text>
</comment>
<accession>A0A4R8I5I9</accession>
<evidence type="ECO:0000313" key="5">
    <source>
        <dbReference type="Proteomes" id="UP000295313"/>
    </source>
</evidence>
<reference evidence="4 5" key="1">
    <citation type="submission" date="2019-03" db="EMBL/GenBank/DDBJ databases">
        <title>Genomic Encyclopedia of Type Strains, Phase III (KMG-III): the genomes of soil and plant-associated and newly described type strains.</title>
        <authorList>
            <person name="Whitman W."/>
        </authorList>
    </citation>
    <scope>NUCLEOTIDE SEQUENCE [LARGE SCALE GENOMIC DNA]</scope>
    <source>
        <strain evidence="4 5">CGMCC 1.12802</strain>
    </source>
</reference>